<keyword evidence="7" id="KW-0809">Transit peptide</keyword>
<comment type="subcellular location">
    <subcellularLocation>
        <location evidence="1">Membrane</location>
        <topology evidence="1">Multi-pass membrane protein</topology>
    </subcellularLocation>
</comment>
<keyword evidence="6" id="KW-0067">ATP-binding</keyword>
<evidence type="ECO:0000256" key="8">
    <source>
        <dbReference type="ARBA" id="ARBA00022989"/>
    </source>
</evidence>
<evidence type="ECO:0000256" key="2">
    <source>
        <dbReference type="ARBA" id="ARBA00022670"/>
    </source>
</evidence>
<evidence type="ECO:0000313" key="13">
    <source>
        <dbReference type="EMBL" id="GFR48667.1"/>
    </source>
</evidence>
<comment type="caution">
    <text evidence="13">The sequence shown here is derived from an EMBL/GenBank/DDBJ whole genome shotgun (WGS) entry which is preliminary data.</text>
</comment>
<evidence type="ECO:0000256" key="10">
    <source>
        <dbReference type="SAM" id="MobiDB-lite"/>
    </source>
</evidence>
<dbReference type="AlphaFoldDB" id="A0AAD3HQ36"/>
<evidence type="ECO:0000256" key="7">
    <source>
        <dbReference type="ARBA" id="ARBA00022946"/>
    </source>
</evidence>
<dbReference type="Pfam" id="PF17862">
    <property type="entry name" value="AAA_lid_3"/>
    <property type="match status" value="1"/>
</dbReference>
<dbReference type="GO" id="GO:0016887">
    <property type="term" value="F:ATP hydrolysis activity"/>
    <property type="evidence" value="ECO:0007669"/>
    <property type="project" value="InterPro"/>
</dbReference>
<feature type="transmembrane region" description="Helical" evidence="11">
    <location>
        <begin position="306"/>
        <end position="328"/>
    </location>
</feature>
<dbReference type="PANTHER" id="PTHR23076:SF110">
    <property type="entry name" value="INACTIVE ATP-DEPENDENT ZINC METALLOPROTEASE FTSHI 3, CHLOROPLASTIC-RELATED"/>
    <property type="match status" value="1"/>
</dbReference>
<dbReference type="GO" id="GO:0004176">
    <property type="term" value="F:ATP-dependent peptidase activity"/>
    <property type="evidence" value="ECO:0007669"/>
    <property type="project" value="TreeGrafter"/>
</dbReference>
<reference evidence="13 14" key="1">
    <citation type="journal article" date="2021" name="Sci. Rep.">
        <title>Genome sequencing of the multicellular alga Astrephomene provides insights into convergent evolution of germ-soma differentiation.</title>
        <authorList>
            <person name="Yamashita S."/>
            <person name="Yamamoto K."/>
            <person name="Matsuzaki R."/>
            <person name="Suzuki S."/>
            <person name="Yamaguchi H."/>
            <person name="Hirooka S."/>
            <person name="Minakuchi Y."/>
            <person name="Miyagishima S."/>
            <person name="Kawachi M."/>
            <person name="Toyoda A."/>
            <person name="Nozaki H."/>
        </authorList>
    </citation>
    <scope>NUCLEOTIDE SEQUENCE [LARGE SCALE GENOMIC DNA]</scope>
    <source>
        <strain evidence="13 14">NIES-4017</strain>
    </source>
</reference>
<feature type="compositionally biased region" description="Polar residues" evidence="10">
    <location>
        <begin position="33"/>
        <end position="44"/>
    </location>
</feature>
<keyword evidence="2" id="KW-0645">Protease</keyword>
<feature type="domain" description="AAA+ ATPase" evidence="12">
    <location>
        <begin position="389"/>
        <end position="525"/>
    </location>
</feature>
<evidence type="ECO:0000256" key="4">
    <source>
        <dbReference type="ARBA" id="ARBA00022741"/>
    </source>
</evidence>
<dbReference type="SUPFAM" id="SSF52540">
    <property type="entry name" value="P-loop containing nucleoside triphosphate hydrolases"/>
    <property type="match status" value="1"/>
</dbReference>
<feature type="compositionally biased region" description="Polar residues" evidence="10">
    <location>
        <begin position="87"/>
        <end position="98"/>
    </location>
</feature>
<evidence type="ECO:0000259" key="12">
    <source>
        <dbReference type="SMART" id="SM00382"/>
    </source>
</evidence>
<dbReference type="GO" id="GO:0006508">
    <property type="term" value="P:proteolysis"/>
    <property type="evidence" value="ECO:0007669"/>
    <property type="project" value="UniProtKB-KW"/>
</dbReference>
<keyword evidence="4" id="KW-0547">Nucleotide-binding</keyword>
<keyword evidence="14" id="KW-1185">Reference proteome</keyword>
<dbReference type="Gene3D" id="3.40.50.300">
    <property type="entry name" value="P-loop containing nucleotide triphosphate hydrolases"/>
    <property type="match status" value="1"/>
</dbReference>
<evidence type="ECO:0000256" key="5">
    <source>
        <dbReference type="ARBA" id="ARBA00022801"/>
    </source>
</evidence>
<keyword evidence="9 11" id="KW-0472">Membrane</keyword>
<evidence type="ECO:0000256" key="11">
    <source>
        <dbReference type="SAM" id="Phobius"/>
    </source>
</evidence>
<dbReference type="InterPro" id="IPR027417">
    <property type="entry name" value="P-loop_NTPase"/>
</dbReference>
<keyword evidence="5" id="KW-0378">Hydrolase</keyword>
<feature type="transmembrane region" description="Helical" evidence="11">
    <location>
        <begin position="147"/>
        <end position="164"/>
    </location>
</feature>
<accession>A0AAD3HQ36</accession>
<gene>
    <name evidence="13" type="ORF">Agub_g10622</name>
</gene>
<dbReference type="InterPro" id="IPR003593">
    <property type="entry name" value="AAA+_ATPase"/>
</dbReference>
<feature type="compositionally biased region" description="Polar residues" evidence="10">
    <location>
        <begin position="60"/>
        <end position="69"/>
    </location>
</feature>
<evidence type="ECO:0000256" key="9">
    <source>
        <dbReference type="ARBA" id="ARBA00023136"/>
    </source>
</evidence>
<dbReference type="Pfam" id="PF00004">
    <property type="entry name" value="AAA"/>
    <property type="match status" value="1"/>
</dbReference>
<dbReference type="EMBL" id="BMAR01000025">
    <property type="protein sequence ID" value="GFR48667.1"/>
    <property type="molecule type" value="Genomic_DNA"/>
</dbReference>
<dbReference type="PANTHER" id="PTHR23076">
    <property type="entry name" value="METALLOPROTEASE M41 FTSH"/>
    <property type="match status" value="1"/>
</dbReference>
<evidence type="ECO:0000256" key="1">
    <source>
        <dbReference type="ARBA" id="ARBA00004141"/>
    </source>
</evidence>
<proteinExistence type="predicted"/>
<dbReference type="InterPro" id="IPR003959">
    <property type="entry name" value="ATPase_AAA_core"/>
</dbReference>
<dbReference type="GO" id="GO:0005524">
    <property type="term" value="F:ATP binding"/>
    <property type="evidence" value="ECO:0007669"/>
    <property type="project" value="UniProtKB-KW"/>
</dbReference>
<sequence>MAASLQPAARGQLHSAAFMSKPRVATPLPTVPTYHNTRKTNCCSSHVGKPRRGLPRLASAATTPPSGSQRPHKQPQQPEPSKDDEPSTSGASLESISSDARGPQQRPRAHWLVQFLQQMNAPDWLISFVGNFVVPPPSSRTAHIAKALWIVVGFLVVALGRGLFFQSTTPKPRELYYSDFITLLDSGRVRSARLEAGTCRLYFDINLPATQQQQQQPQQPQLVGSASAAATAAGAAASVASFAPAPAQSQAAAASQQQQQAQQQQRLRFQKQFFVKLAEKNDPLLVARLLQAGVEFSILRASLRAMAANTLLTSLALWLPLAPMLVFLRRMIDQRQGAGRAKKSSSSASAPRTTFADVAGVDAAKRELLEVVAVMRQSKAAYSKLKVKMPSGVLLCGPPGTGKTLLAKAVAGEAGVPFFAVSASEFVELFVGRGAARIRELFGEARKAAPCVVFIDELDAVGSRRGMGHNDERDQTLNQLLTELDGFDGRQGVLFLAATNRIDVLDPALLRPGRINRKVVVPLPDTPGRAEILAVHLRGVPLEAGLEPGATCRVVAGATAGFSGAELANVVNEASLLAARESREEVGLADLLAGAQRTKFGVNGRDGESAFSGALSQRLQRWLLELAAAGERRPVKVG</sequence>
<evidence type="ECO:0000313" key="14">
    <source>
        <dbReference type="Proteomes" id="UP001054857"/>
    </source>
</evidence>
<dbReference type="GO" id="GO:0009535">
    <property type="term" value="C:chloroplast thylakoid membrane"/>
    <property type="evidence" value="ECO:0007669"/>
    <property type="project" value="TreeGrafter"/>
</dbReference>
<keyword evidence="3 11" id="KW-0812">Transmembrane</keyword>
<dbReference type="CDD" id="cd19501">
    <property type="entry name" value="RecA-like_FtsH"/>
    <property type="match status" value="1"/>
</dbReference>
<organism evidence="13 14">
    <name type="scientific">Astrephomene gubernaculifera</name>
    <dbReference type="NCBI Taxonomy" id="47775"/>
    <lineage>
        <taxon>Eukaryota</taxon>
        <taxon>Viridiplantae</taxon>
        <taxon>Chlorophyta</taxon>
        <taxon>core chlorophytes</taxon>
        <taxon>Chlorophyceae</taxon>
        <taxon>CS clade</taxon>
        <taxon>Chlamydomonadales</taxon>
        <taxon>Astrephomenaceae</taxon>
        <taxon>Astrephomene</taxon>
    </lineage>
</organism>
<feature type="region of interest" description="Disordered" evidence="10">
    <location>
        <begin position="1"/>
        <end position="105"/>
    </location>
</feature>
<evidence type="ECO:0000256" key="3">
    <source>
        <dbReference type="ARBA" id="ARBA00022692"/>
    </source>
</evidence>
<evidence type="ECO:0000256" key="6">
    <source>
        <dbReference type="ARBA" id="ARBA00022840"/>
    </source>
</evidence>
<dbReference type="InterPro" id="IPR041569">
    <property type="entry name" value="AAA_lid_3"/>
</dbReference>
<name>A0AAD3HQ36_9CHLO</name>
<dbReference type="FunFam" id="3.40.50.300:FF:000277">
    <property type="entry name" value="ATP-dependent zinc metalloprotease FtsH"/>
    <property type="match status" value="1"/>
</dbReference>
<keyword evidence="8 11" id="KW-1133">Transmembrane helix</keyword>
<dbReference type="Gene3D" id="1.10.8.60">
    <property type="match status" value="1"/>
</dbReference>
<dbReference type="SMART" id="SM00382">
    <property type="entry name" value="AAA"/>
    <property type="match status" value="1"/>
</dbReference>
<dbReference type="Proteomes" id="UP001054857">
    <property type="component" value="Unassembled WGS sequence"/>
</dbReference>
<protein>
    <recommendedName>
        <fullName evidence="12">AAA+ ATPase domain-containing protein</fullName>
    </recommendedName>
</protein>
<feature type="non-terminal residue" evidence="13">
    <location>
        <position position="638"/>
    </location>
</feature>